<feature type="domain" description="C2H2-type" evidence="13">
    <location>
        <begin position="319"/>
        <end position="346"/>
    </location>
</feature>
<dbReference type="PROSITE" id="PS50805">
    <property type="entry name" value="KRAB"/>
    <property type="match status" value="1"/>
</dbReference>
<evidence type="ECO:0000256" key="9">
    <source>
        <dbReference type="ARBA" id="ARBA00023163"/>
    </source>
</evidence>
<reference evidence="15" key="2">
    <citation type="submission" date="2025-08" db="UniProtKB">
        <authorList>
            <consortium name="Ensembl"/>
        </authorList>
    </citation>
    <scope>IDENTIFICATION</scope>
    <source>
        <strain evidence="15">Thoroughbred</strain>
    </source>
</reference>
<dbReference type="PANTHER" id="PTHR19818">
    <property type="entry name" value="ZINC FINGER PROTEIN ZIC AND GLI"/>
    <property type="match status" value="1"/>
</dbReference>
<dbReference type="RefSeq" id="XP_023502149.1">
    <property type="nucleotide sequence ID" value="XM_023646381.2"/>
</dbReference>
<dbReference type="Ensembl" id="ENSECAT00000035857.3">
    <property type="protein sequence ID" value="ENSECAP00000037914.3"/>
    <property type="gene ID" value="ENSECAG00000040891.2"/>
</dbReference>
<dbReference type="FunFam" id="3.30.160.60:FF:001498">
    <property type="entry name" value="Zinc finger protein 404"/>
    <property type="match status" value="1"/>
</dbReference>
<evidence type="ECO:0000256" key="3">
    <source>
        <dbReference type="ARBA" id="ARBA00022723"/>
    </source>
</evidence>
<dbReference type="GO" id="GO:0000981">
    <property type="term" value="F:DNA-binding transcription factor activity, RNA polymerase II-specific"/>
    <property type="evidence" value="ECO:0000318"/>
    <property type="project" value="GO_Central"/>
</dbReference>
<evidence type="ECO:0008006" key="17">
    <source>
        <dbReference type="Google" id="ProtNLM"/>
    </source>
</evidence>
<feature type="domain" description="C2H2-type" evidence="13">
    <location>
        <begin position="482"/>
        <end position="509"/>
    </location>
</feature>
<feature type="domain" description="C2H2-type" evidence="13">
    <location>
        <begin position="566"/>
        <end position="593"/>
    </location>
</feature>
<reference evidence="15 16" key="1">
    <citation type="journal article" date="2009" name="Science">
        <title>Genome sequence, comparative analysis, and population genetics of the domestic horse.</title>
        <authorList>
            <consortium name="Broad Institute Genome Sequencing Platform"/>
            <consortium name="Broad Institute Whole Genome Assembly Team"/>
            <person name="Wade C.M."/>
            <person name="Giulotto E."/>
            <person name="Sigurdsson S."/>
            <person name="Zoli M."/>
            <person name="Gnerre S."/>
            <person name="Imsland F."/>
            <person name="Lear T.L."/>
            <person name="Adelson D.L."/>
            <person name="Bailey E."/>
            <person name="Bellone R.R."/>
            <person name="Bloecker H."/>
            <person name="Distl O."/>
            <person name="Edgar R.C."/>
            <person name="Garber M."/>
            <person name="Leeb T."/>
            <person name="Mauceli E."/>
            <person name="MacLeod J.N."/>
            <person name="Penedo M.C.T."/>
            <person name="Raison J.M."/>
            <person name="Sharpe T."/>
            <person name="Vogel J."/>
            <person name="Andersson L."/>
            <person name="Antczak D.F."/>
            <person name="Biagi T."/>
            <person name="Binns M.M."/>
            <person name="Chowdhary B.P."/>
            <person name="Coleman S.J."/>
            <person name="Della Valle G."/>
            <person name="Fryc S."/>
            <person name="Guerin G."/>
            <person name="Hasegawa T."/>
            <person name="Hill E.W."/>
            <person name="Jurka J."/>
            <person name="Kiialainen A."/>
            <person name="Lindgren G."/>
            <person name="Liu J."/>
            <person name="Magnani E."/>
            <person name="Mickelson J.R."/>
            <person name="Murray J."/>
            <person name="Nergadze S.G."/>
            <person name="Onofrio R."/>
            <person name="Pedroni S."/>
            <person name="Piras M.F."/>
            <person name="Raudsepp T."/>
            <person name="Rocchi M."/>
            <person name="Roeed K.H."/>
            <person name="Ryder O.A."/>
            <person name="Searle S."/>
            <person name="Skow L."/>
            <person name="Swinburne J.E."/>
            <person name="Syvaenen A.C."/>
            <person name="Tozaki T."/>
            <person name="Valberg S.J."/>
            <person name="Vaudin M."/>
            <person name="White J.R."/>
            <person name="Zody M.C."/>
            <person name="Lander E.S."/>
            <person name="Lindblad-Toh K."/>
        </authorList>
    </citation>
    <scope>NUCLEOTIDE SEQUENCE [LARGE SCALE GENOMIC DNA]</scope>
    <source>
        <strain evidence="15 16">Thoroughbred</strain>
    </source>
</reference>
<keyword evidence="16" id="KW-1185">Reference proteome</keyword>
<keyword evidence="5 11" id="KW-0863">Zinc-finger</keyword>
<dbReference type="FunFam" id="3.30.160.60:FF:001671">
    <property type="entry name" value="Zinc finger protein 94"/>
    <property type="match status" value="2"/>
</dbReference>
<keyword evidence="4" id="KW-0677">Repeat</keyword>
<dbReference type="InterPro" id="IPR036051">
    <property type="entry name" value="KRAB_dom_sf"/>
</dbReference>
<dbReference type="SMART" id="SM00349">
    <property type="entry name" value="KRAB"/>
    <property type="match status" value="1"/>
</dbReference>
<proteinExistence type="inferred from homology"/>
<dbReference type="GO" id="GO:0045944">
    <property type="term" value="P:positive regulation of transcription by RNA polymerase II"/>
    <property type="evidence" value="ECO:0007669"/>
    <property type="project" value="UniProtKB-ARBA"/>
</dbReference>
<dbReference type="GeneTree" id="ENSGT00940000162830"/>
<keyword evidence="7" id="KW-0805">Transcription regulation</keyword>
<evidence type="ECO:0000256" key="2">
    <source>
        <dbReference type="ARBA" id="ARBA00006991"/>
    </source>
</evidence>
<dbReference type="Proteomes" id="UP000002281">
    <property type="component" value="Chromosome 7"/>
</dbReference>
<feature type="domain" description="C2H2-type" evidence="13">
    <location>
        <begin position="622"/>
        <end position="649"/>
    </location>
</feature>
<dbReference type="SMART" id="SM00355">
    <property type="entry name" value="ZnF_C2H2"/>
    <property type="match status" value="11"/>
</dbReference>
<dbReference type="InterPro" id="IPR001909">
    <property type="entry name" value="KRAB"/>
</dbReference>
<keyword evidence="10" id="KW-0539">Nucleus</keyword>
<sequence length="649" mass="72824">MSLIFPVREEDAAGAAAAQADPGSTLPGWFCGELVPGRRVSHAAGSRRSSMSGISSGQAGALSNQGHQEWECREHRPIRARVPGVSSNQIRGRARSLPRVDVALVPLSPRAHLPRVAPGVPSRRCHLPGPRGGRAESPERAEMDSLVFEDVAVNFTPEEWALLDGAQRKLYRDVMLETCRNLASVDCCTQVKISGSVPQWNISENKISSEEKKVKFIRNDSCSAFGENWTFQNLGDQQTQERSVRVLPILNRSHLLESLHGSSGGDGCGETLNQITDLPVREKSLTRVKHDECTKCGKALTDCCLLKNRQRPHTGHKPHPCEECGRACGCVSCLSSHVETDIVEKPCRRRWDTGRASERHVKSLCSKKSFECKKCGKVCTCISSLQEHDRGHHGQKTKVCDVCEKVFMTYSCRTEHVRTRNKEKPYACQHCGKAFGCHSSLQRHVRSHGQERPYECQHCGKAYKRPHHFQRHVRVHSGVKPYECSECGKAFSSSASLQVHVRLHTGERPYACQHCGKAFSHHFFLQVHERTHSGERPYECQQCGKSFSRHTALRDHVRTHSGERPYECKECGKAFSYSLSLREHVRTHTGERPFECQQCGKTFTGHSSLRGHVRIHSGEKPYECKQCGKAFRFSSNLQVHLRTHTGHTL</sequence>
<dbReference type="OrthoDB" id="6077919at2759"/>
<protein>
    <recommendedName>
        <fullName evidence="17">Zinc finger protein 77</fullName>
    </recommendedName>
</protein>
<comment type="subcellular location">
    <subcellularLocation>
        <location evidence="1">Nucleus</location>
    </subcellularLocation>
</comment>
<dbReference type="FunFam" id="3.30.160.60:FF:000045">
    <property type="entry name" value="ZFP69 zinc finger protein B"/>
    <property type="match status" value="1"/>
</dbReference>
<name>A0A3Q2HSF1_HORSE</name>
<dbReference type="AlphaFoldDB" id="A0A3Q2HSF1"/>
<dbReference type="GO" id="GO:0008270">
    <property type="term" value="F:zinc ion binding"/>
    <property type="evidence" value="ECO:0007669"/>
    <property type="project" value="UniProtKB-KW"/>
</dbReference>
<feature type="domain" description="C2H2-type" evidence="13">
    <location>
        <begin position="291"/>
        <end position="318"/>
    </location>
</feature>
<keyword evidence="3" id="KW-0479">Metal-binding</keyword>
<dbReference type="Gene3D" id="6.10.140.140">
    <property type="match status" value="1"/>
</dbReference>
<dbReference type="FunFam" id="3.30.160.60:FF:000184">
    <property type="entry name" value="Zinc finger protein 333"/>
    <property type="match status" value="1"/>
</dbReference>
<evidence type="ECO:0000256" key="1">
    <source>
        <dbReference type="ARBA" id="ARBA00004123"/>
    </source>
</evidence>
<evidence type="ECO:0000256" key="8">
    <source>
        <dbReference type="ARBA" id="ARBA00023125"/>
    </source>
</evidence>
<dbReference type="GO" id="GO:0006357">
    <property type="term" value="P:regulation of transcription by RNA polymerase II"/>
    <property type="evidence" value="ECO:0000318"/>
    <property type="project" value="GO_Central"/>
</dbReference>
<dbReference type="FunFam" id="3.30.160.60:FF:000371">
    <property type="entry name" value="Zinc finger protein 555"/>
    <property type="match status" value="1"/>
</dbReference>
<dbReference type="GO" id="GO:0000978">
    <property type="term" value="F:RNA polymerase II cis-regulatory region sequence-specific DNA binding"/>
    <property type="evidence" value="ECO:0000318"/>
    <property type="project" value="GO_Central"/>
</dbReference>
<dbReference type="InterPro" id="IPR050329">
    <property type="entry name" value="GLI_C2H2-zinc-finger"/>
</dbReference>
<dbReference type="PROSITE" id="PS00028">
    <property type="entry name" value="ZINC_FINGER_C2H2_1"/>
    <property type="match status" value="9"/>
</dbReference>
<feature type="domain" description="C2H2-type" evidence="13">
    <location>
        <begin position="510"/>
        <end position="537"/>
    </location>
</feature>
<feature type="domain" description="C2H2-type" evidence="13">
    <location>
        <begin position="370"/>
        <end position="397"/>
    </location>
</feature>
<dbReference type="SUPFAM" id="SSF109640">
    <property type="entry name" value="KRAB domain (Kruppel-associated box)"/>
    <property type="match status" value="1"/>
</dbReference>
<evidence type="ECO:0000259" key="13">
    <source>
        <dbReference type="PROSITE" id="PS50157"/>
    </source>
</evidence>
<feature type="domain" description="C2H2-type" evidence="13">
    <location>
        <begin position="538"/>
        <end position="565"/>
    </location>
</feature>
<dbReference type="Pfam" id="PF01352">
    <property type="entry name" value="KRAB"/>
    <property type="match status" value="1"/>
</dbReference>
<dbReference type="GO" id="GO:0005634">
    <property type="term" value="C:nucleus"/>
    <property type="evidence" value="ECO:0000318"/>
    <property type="project" value="GO_Central"/>
</dbReference>
<evidence type="ECO:0000256" key="12">
    <source>
        <dbReference type="SAM" id="MobiDB-lite"/>
    </source>
</evidence>
<evidence type="ECO:0000259" key="14">
    <source>
        <dbReference type="PROSITE" id="PS50805"/>
    </source>
</evidence>
<dbReference type="InterPro" id="IPR036236">
    <property type="entry name" value="Znf_C2H2_sf"/>
</dbReference>
<keyword evidence="6" id="KW-0862">Zinc</keyword>
<gene>
    <name evidence="15" type="primary">LOC100629730</name>
</gene>
<feature type="domain" description="C2H2-type" evidence="13">
    <location>
        <begin position="426"/>
        <end position="453"/>
    </location>
</feature>
<dbReference type="Gene3D" id="3.30.160.60">
    <property type="entry name" value="Classic Zinc Finger"/>
    <property type="match status" value="10"/>
</dbReference>
<dbReference type="CDD" id="cd07765">
    <property type="entry name" value="KRAB_A-box"/>
    <property type="match status" value="1"/>
</dbReference>
<dbReference type="PROSITE" id="PS50157">
    <property type="entry name" value="ZINC_FINGER_C2H2_2"/>
    <property type="match status" value="12"/>
</dbReference>
<keyword evidence="9" id="KW-0804">Transcription</keyword>
<evidence type="ECO:0000256" key="10">
    <source>
        <dbReference type="ARBA" id="ARBA00023242"/>
    </source>
</evidence>
<accession>A0A3Q2HSF1</accession>
<organism evidence="15 16">
    <name type="scientific">Equus caballus</name>
    <name type="common">Horse</name>
    <dbReference type="NCBI Taxonomy" id="9796"/>
    <lineage>
        <taxon>Eukaryota</taxon>
        <taxon>Metazoa</taxon>
        <taxon>Chordata</taxon>
        <taxon>Craniata</taxon>
        <taxon>Vertebrata</taxon>
        <taxon>Euteleostomi</taxon>
        <taxon>Mammalia</taxon>
        <taxon>Eutheria</taxon>
        <taxon>Laurasiatheria</taxon>
        <taxon>Perissodactyla</taxon>
        <taxon>Equidae</taxon>
        <taxon>Equus</taxon>
    </lineage>
</organism>
<dbReference type="FunFam" id="3.30.160.60:FF:000044">
    <property type="entry name" value="zinc finger protein 37 homolog"/>
    <property type="match status" value="1"/>
</dbReference>
<dbReference type="Bgee" id="ENSECAG00000040891">
    <property type="expression patterns" value="Expressed in trophectoderm and 23 other cell types or tissues"/>
</dbReference>
<feature type="domain" description="C2H2-type" evidence="13">
    <location>
        <begin position="454"/>
        <end position="481"/>
    </location>
</feature>
<feature type="domain" description="C2H2-type" evidence="13">
    <location>
        <begin position="594"/>
        <end position="621"/>
    </location>
</feature>
<feature type="region of interest" description="Disordered" evidence="12">
    <location>
        <begin position="115"/>
        <end position="140"/>
    </location>
</feature>
<feature type="compositionally biased region" description="Low complexity" evidence="12">
    <location>
        <begin position="42"/>
        <end position="61"/>
    </location>
</feature>
<dbReference type="Pfam" id="PF00096">
    <property type="entry name" value="zf-C2H2"/>
    <property type="match status" value="7"/>
</dbReference>
<feature type="domain" description="KRAB" evidence="14">
    <location>
        <begin position="146"/>
        <end position="219"/>
    </location>
</feature>
<evidence type="ECO:0000313" key="16">
    <source>
        <dbReference type="Proteomes" id="UP000002281"/>
    </source>
</evidence>
<evidence type="ECO:0000313" key="15">
    <source>
        <dbReference type="Ensembl" id="ENSECAP00000037914.3"/>
    </source>
</evidence>
<dbReference type="KEGG" id="ecb:100629730"/>
<dbReference type="SUPFAM" id="SSF57667">
    <property type="entry name" value="beta-beta-alpha zinc fingers"/>
    <property type="match status" value="6"/>
</dbReference>
<dbReference type="GeneID" id="100629730"/>
<evidence type="ECO:0000256" key="6">
    <source>
        <dbReference type="ARBA" id="ARBA00022833"/>
    </source>
</evidence>
<evidence type="ECO:0000256" key="4">
    <source>
        <dbReference type="ARBA" id="ARBA00022737"/>
    </source>
</evidence>
<dbReference type="PANTHER" id="PTHR19818:SF139">
    <property type="entry name" value="PAIR-RULE PROTEIN ODD-PAIRED"/>
    <property type="match status" value="1"/>
</dbReference>
<evidence type="ECO:0000256" key="7">
    <source>
        <dbReference type="ARBA" id="ARBA00023015"/>
    </source>
</evidence>
<dbReference type="InterPro" id="IPR013087">
    <property type="entry name" value="Znf_C2H2_type"/>
</dbReference>
<evidence type="ECO:0000256" key="5">
    <source>
        <dbReference type="ARBA" id="ARBA00022771"/>
    </source>
</evidence>
<evidence type="ECO:0000256" key="11">
    <source>
        <dbReference type="PROSITE-ProRule" id="PRU00042"/>
    </source>
</evidence>
<feature type="domain" description="C2H2-type" evidence="13">
    <location>
        <begin position="398"/>
        <end position="425"/>
    </location>
</feature>
<dbReference type="FunFam" id="3.30.160.60:FF:000838">
    <property type="entry name" value="Zinc finger protein 14"/>
    <property type="match status" value="1"/>
</dbReference>
<reference evidence="15" key="3">
    <citation type="submission" date="2025-09" db="UniProtKB">
        <authorList>
            <consortium name="Ensembl"/>
        </authorList>
    </citation>
    <scope>IDENTIFICATION</scope>
    <source>
        <strain evidence="15">Thoroughbred</strain>
    </source>
</reference>
<keyword evidence="8" id="KW-0238">DNA-binding</keyword>
<feature type="region of interest" description="Disordered" evidence="12">
    <location>
        <begin position="41"/>
        <end position="63"/>
    </location>
</feature>
<comment type="similarity">
    <text evidence="2">Belongs to the krueppel C2H2-type zinc-finger protein family.</text>
</comment>